<reference evidence="2 3" key="1">
    <citation type="journal article" date="2013" name="PLoS Genet.">
        <title>Distinctive expansion of potential virulence genes in the genome of the oomycete fish pathogen Saprolegnia parasitica.</title>
        <authorList>
            <person name="Jiang R.H."/>
            <person name="de Bruijn I."/>
            <person name="Haas B.J."/>
            <person name="Belmonte R."/>
            <person name="Lobach L."/>
            <person name="Christie J."/>
            <person name="van den Ackerveken G."/>
            <person name="Bottin A."/>
            <person name="Bulone V."/>
            <person name="Diaz-Moreno S.M."/>
            <person name="Dumas B."/>
            <person name="Fan L."/>
            <person name="Gaulin E."/>
            <person name="Govers F."/>
            <person name="Grenville-Briggs L.J."/>
            <person name="Horner N.R."/>
            <person name="Levin J.Z."/>
            <person name="Mammella M."/>
            <person name="Meijer H.J."/>
            <person name="Morris P."/>
            <person name="Nusbaum C."/>
            <person name="Oome S."/>
            <person name="Phillips A.J."/>
            <person name="van Rooyen D."/>
            <person name="Rzeszutek E."/>
            <person name="Saraiva M."/>
            <person name="Secombes C.J."/>
            <person name="Seidl M.F."/>
            <person name="Snel B."/>
            <person name="Stassen J.H."/>
            <person name="Sykes S."/>
            <person name="Tripathy S."/>
            <person name="van den Berg H."/>
            <person name="Vega-Arreguin J.C."/>
            <person name="Wawra S."/>
            <person name="Young S.K."/>
            <person name="Zeng Q."/>
            <person name="Dieguez-Uribeondo J."/>
            <person name="Russ C."/>
            <person name="Tyler B.M."/>
            <person name="van West P."/>
        </authorList>
    </citation>
    <scope>NUCLEOTIDE SEQUENCE [LARGE SCALE GENOMIC DNA]</scope>
    <source>
        <strain evidence="2 3">CBS 223.65</strain>
    </source>
</reference>
<feature type="transmembrane region" description="Helical" evidence="1">
    <location>
        <begin position="153"/>
        <end position="176"/>
    </location>
</feature>
<keyword evidence="1" id="KW-0472">Membrane</keyword>
<dbReference type="KEGG" id="spar:SPRG_12024"/>
<organism evidence="2 3">
    <name type="scientific">Saprolegnia parasitica (strain CBS 223.65)</name>
    <dbReference type="NCBI Taxonomy" id="695850"/>
    <lineage>
        <taxon>Eukaryota</taxon>
        <taxon>Sar</taxon>
        <taxon>Stramenopiles</taxon>
        <taxon>Oomycota</taxon>
        <taxon>Saprolegniomycetes</taxon>
        <taxon>Saprolegniales</taxon>
        <taxon>Saprolegniaceae</taxon>
        <taxon>Saprolegnia</taxon>
    </lineage>
</organism>
<dbReference type="Proteomes" id="UP000030745">
    <property type="component" value="Unassembled WGS sequence"/>
</dbReference>
<keyword evidence="1" id="KW-0812">Transmembrane</keyword>
<dbReference type="AlphaFoldDB" id="A0A067C7U3"/>
<feature type="transmembrane region" description="Helical" evidence="1">
    <location>
        <begin position="343"/>
        <end position="363"/>
    </location>
</feature>
<dbReference type="EMBL" id="KK583261">
    <property type="protein sequence ID" value="KDO22887.1"/>
    <property type="molecule type" value="Genomic_DNA"/>
</dbReference>
<evidence type="ECO:0000256" key="1">
    <source>
        <dbReference type="SAM" id="Phobius"/>
    </source>
</evidence>
<proteinExistence type="predicted"/>
<dbReference type="RefSeq" id="XP_012206442.1">
    <property type="nucleotide sequence ID" value="XM_012351052.1"/>
</dbReference>
<accession>A0A067C7U3</accession>
<evidence type="ECO:0000313" key="2">
    <source>
        <dbReference type="EMBL" id="KDO22887.1"/>
    </source>
</evidence>
<evidence type="ECO:0000313" key="3">
    <source>
        <dbReference type="Proteomes" id="UP000030745"/>
    </source>
</evidence>
<gene>
    <name evidence="2" type="ORF">SPRG_12024</name>
</gene>
<protein>
    <submittedName>
        <fullName evidence="2">Uncharacterized protein</fullName>
    </submittedName>
</protein>
<keyword evidence="1" id="KW-1133">Transmembrane helix</keyword>
<name>A0A067C7U3_SAPPC</name>
<dbReference type="OrthoDB" id="10491125at2759"/>
<feature type="transmembrane region" description="Helical" evidence="1">
    <location>
        <begin position="227"/>
        <end position="251"/>
    </location>
</feature>
<sequence length="400" mass="43726">MSVVATGVNGLVTSPDQPMYRVSSTISHCVNSSATTSDALVNLLVDASPNGSPLLTFGFYDSRADAVGTTFALVASWHMDVKHTNARNVTIGLNDDQSALTFRVRFPMTCSDVRWLSLRYVIAFESVSLSAFTDYLHGKVLPGGLQIALALKYLIQLTFLTILLMVIAFNIWSLWLRFNSLTEFGIILPQKGRMTIALTDGENLHAWFTLRNGVRAATAFLTEWTTAFVGGALLQFACTATGILVYCIAGAAPLPTYFLLLIGLFGSLSTLAMLVPLAAALDIQHKHGPMLRKQLLELDFARRKALLQGDASGFDERIAMFESIIDAIENHDDRLTYFGIEIAVARLATLGATLLSLLSFVAFRAVPITWSTLNTANILMSPDVYQDALNPLKNTPQTRH</sequence>
<feature type="transmembrane region" description="Helical" evidence="1">
    <location>
        <begin position="257"/>
        <end position="283"/>
    </location>
</feature>
<dbReference type="VEuPathDB" id="FungiDB:SPRG_12024"/>
<dbReference type="GeneID" id="24134024"/>
<keyword evidence="3" id="KW-1185">Reference proteome</keyword>